<accession>A0AAN9A5N2</accession>
<name>A0AAN9A5N2_HALRR</name>
<organism evidence="2 3">
    <name type="scientific">Halocaridina rubra</name>
    <name type="common">Hawaiian red shrimp</name>
    <dbReference type="NCBI Taxonomy" id="373956"/>
    <lineage>
        <taxon>Eukaryota</taxon>
        <taxon>Metazoa</taxon>
        <taxon>Ecdysozoa</taxon>
        <taxon>Arthropoda</taxon>
        <taxon>Crustacea</taxon>
        <taxon>Multicrustacea</taxon>
        <taxon>Malacostraca</taxon>
        <taxon>Eumalacostraca</taxon>
        <taxon>Eucarida</taxon>
        <taxon>Decapoda</taxon>
        <taxon>Pleocyemata</taxon>
        <taxon>Caridea</taxon>
        <taxon>Atyoidea</taxon>
        <taxon>Atyidae</taxon>
        <taxon>Halocaridina</taxon>
    </lineage>
</organism>
<reference evidence="2 3" key="1">
    <citation type="submission" date="2023-11" db="EMBL/GenBank/DDBJ databases">
        <title>Halocaridina rubra genome assembly.</title>
        <authorList>
            <person name="Smith C."/>
        </authorList>
    </citation>
    <scope>NUCLEOTIDE SEQUENCE [LARGE SCALE GENOMIC DNA]</scope>
    <source>
        <strain evidence="2">EP-1</strain>
        <tissue evidence="2">Whole</tissue>
    </source>
</reference>
<feature type="compositionally biased region" description="Low complexity" evidence="1">
    <location>
        <begin position="293"/>
        <end position="314"/>
    </location>
</feature>
<sequence length="369" mass="40577">MGSENGQGMLNPFYSGSSVAVAAEYGVRLRDSENGFTIIETLIAQRTSTVTNNTSWYYTDDSSDIFTLSNKNYGENVHIGKSLLIVLPTLVFEDGSNEQIMLLRTFSIPPGKPIIQIAQNIIKSCENCDEDEDGAEQSSYDWPQIFQKIFDVLPDMNLNSSIPSLTEHVKMLSNVPAFDRHYYNSSHVVDIEEIIECETSTTEVTTVGKSTNPDTSTVTFSTSEITKTDTIPYTSTVALSTSEIGFTDTHTTAISNILSTDLHTAYNISNTSTSFYTLPISQTQPISPTSVPSSNLPISSTTTSSSNEMSTDSSAFATIPQPGKDKDIIIQIDEDIVHDYNGKYGINKHQGLKIENEFDEEELDKALAR</sequence>
<evidence type="ECO:0000256" key="1">
    <source>
        <dbReference type="SAM" id="MobiDB-lite"/>
    </source>
</evidence>
<protein>
    <submittedName>
        <fullName evidence="2">Uncharacterized protein</fullName>
    </submittedName>
</protein>
<evidence type="ECO:0000313" key="2">
    <source>
        <dbReference type="EMBL" id="KAK7073255.1"/>
    </source>
</evidence>
<gene>
    <name evidence="2" type="ORF">SK128_015550</name>
</gene>
<dbReference type="Proteomes" id="UP001381693">
    <property type="component" value="Unassembled WGS sequence"/>
</dbReference>
<evidence type="ECO:0000313" key="3">
    <source>
        <dbReference type="Proteomes" id="UP001381693"/>
    </source>
</evidence>
<feature type="region of interest" description="Disordered" evidence="1">
    <location>
        <begin position="284"/>
        <end position="320"/>
    </location>
</feature>
<dbReference type="EMBL" id="JAXCGZ010013229">
    <property type="protein sequence ID" value="KAK7073255.1"/>
    <property type="molecule type" value="Genomic_DNA"/>
</dbReference>
<dbReference type="AlphaFoldDB" id="A0AAN9A5N2"/>
<comment type="caution">
    <text evidence="2">The sequence shown here is derived from an EMBL/GenBank/DDBJ whole genome shotgun (WGS) entry which is preliminary data.</text>
</comment>
<proteinExistence type="predicted"/>
<keyword evidence="3" id="KW-1185">Reference proteome</keyword>